<dbReference type="EMBL" id="HG996473">
    <property type="protein sequence ID" value="CAG1857162.1"/>
    <property type="molecule type" value="Genomic_DNA"/>
</dbReference>
<reference evidence="1" key="1">
    <citation type="submission" date="2021-03" db="EMBL/GenBank/DDBJ databases">
        <authorList>
            <consortium name="Genoscope - CEA"/>
            <person name="William W."/>
        </authorList>
    </citation>
    <scope>NUCLEOTIDE SEQUENCE</scope>
    <source>
        <strain evidence="1">Doubled-haploid Pahang</strain>
    </source>
</reference>
<organism evidence="2 3">
    <name type="scientific">Musa acuminata subsp. malaccensis</name>
    <name type="common">Wild banana</name>
    <name type="synonym">Musa malaccensis</name>
    <dbReference type="NCBI Taxonomy" id="214687"/>
    <lineage>
        <taxon>Eukaryota</taxon>
        <taxon>Viridiplantae</taxon>
        <taxon>Streptophyta</taxon>
        <taxon>Embryophyta</taxon>
        <taxon>Tracheophyta</taxon>
        <taxon>Spermatophyta</taxon>
        <taxon>Magnoliopsida</taxon>
        <taxon>Liliopsida</taxon>
        <taxon>Zingiberales</taxon>
        <taxon>Musaceae</taxon>
        <taxon>Musa</taxon>
    </lineage>
</organism>
<keyword evidence="3" id="KW-1185">Reference proteome</keyword>
<evidence type="ECO:0000313" key="2">
    <source>
        <dbReference type="EnsemblPlants" id="Ma07_p19680.1"/>
    </source>
</evidence>
<gene>
    <name evidence="1" type="ORF">GSMUA_34760.1</name>
</gene>
<dbReference type="PANTHER" id="PTHR33474">
    <property type="entry name" value="TRANSMEMBRANE PROTEIN"/>
    <property type="match status" value="1"/>
</dbReference>
<reference evidence="2" key="2">
    <citation type="submission" date="2021-05" db="UniProtKB">
        <authorList>
            <consortium name="EnsemblPlants"/>
        </authorList>
    </citation>
    <scope>IDENTIFICATION</scope>
    <source>
        <strain evidence="2">subsp. malaccensis</strain>
    </source>
</reference>
<dbReference type="PANTHER" id="PTHR33474:SF2">
    <property type="entry name" value="TRANSMEMBRANE PROTEIN"/>
    <property type="match status" value="1"/>
</dbReference>
<dbReference type="FunCoup" id="A0A804JXK1">
    <property type="interactions" value="124"/>
</dbReference>
<dbReference type="InParanoid" id="A0A804JXK1"/>
<proteinExistence type="predicted"/>
<dbReference type="AlphaFoldDB" id="A0A804JXK1"/>
<dbReference type="EnsemblPlants" id="Ma07_t19680.1">
    <property type="protein sequence ID" value="Ma07_p19680.1"/>
    <property type="gene ID" value="Ma07_g19680"/>
</dbReference>
<accession>A0A804JXK1</accession>
<dbReference type="Proteomes" id="UP000012960">
    <property type="component" value="Unplaced"/>
</dbReference>
<protein>
    <submittedName>
        <fullName evidence="1">(wild Malaysian banana) hypothetical protein</fullName>
    </submittedName>
</protein>
<sequence length="131" mass="13931">MSICIDTGCLSSSFLTFLSPKGGKVGDQTESASGREHSLKGDHFGFVLGEMERVSLHLLVILLALSHLLVSSQAIPATEKEPKDLATISEPLKVVEDDAATEDVVGGRMNVEISDYPISGANNRHTPPGRS</sequence>
<evidence type="ECO:0000313" key="1">
    <source>
        <dbReference type="EMBL" id="CAG1857162.1"/>
    </source>
</evidence>
<dbReference type="Gramene" id="Ma07_t19680.1">
    <property type="protein sequence ID" value="Ma07_p19680.1"/>
    <property type="gene ID" value="Ma07_g19680"/>
</dbReference>
<name>A0A804JXK1_MUSAM</name>
<evidence type="ECO:0000313" key="3">
    <source>
        <dbReference type="Proteomes" id="UP000012960"/>
    </source>
</evidence>